<dbReference type="InterPro" id="IPR046670">
    <property type="entry name" value="DUF6540"/>
</dbReference>
<gene>
    <name evidence="1" type="ORF">CC80DRAFT_438437</name>
</gene>
<protein>
    <submittedName>
        <fullName evidence="1">Uncharacterized protein</fullName>
    </submittedName>
</protein>
<accession>A0A6A5U6R0</accession>
<organism evidence="1 2">
    <name type="scientific">Byssothecium circinans</name>
    <dbReference type="NCBI Taxonomy" id="147558"/>
    <lineage>
        <taxon>Eukaryota</taxon>
        <taxon>Fungi</taxon>
        <taxon>Dikarya</taxon>
        <taxon>Ascomycota</taxon>
        <taxon>Pezizomycotina</taxon>
        <taxon>Dothideomycetes</taxon>
        <taxon>Pleosporomycetidae</taxon>
        <taxon>Pleosporales</taxon>
        <taxon>Massarineae</taxon>
        <taxon>Massarinaceae</taxon>
        <taxon>Byssothecium</taxon>
    </lineage>
</organism>
<dbReference type="Proteomes" id="UP000800035">
    <property type="component" value="Unassembled WGS sequence"/>
</dbReference>
<sequence>MPRTIYLAVFNSPIFPAHWALWIPRHDNENVGKLLQANGDAATGFEICFERNYDISADSRRHQIVSLGQAQDDFVDDFQGNGALVTGQKAHDRLEEVALSVPPPKPSLLPATAQGPRRRVEIQNCQTWARNVVAALVQNGVLSGTALEAVENAPKN</sequence>
<keyword evidence="2" id="KW-1185">Reference proteome</keyword>
<dbReference type="Pfam" id="PF20174">
    <property type="entry name" value="DUF6540"/>
    <property type="match status" value="1"/>
</dbReference>
<dbReference type="OrthoDB" id="2999773at2759"/>
<dbReference type="AlphaFoldDB" id="A0A6A5U6R0"/>
<evidence type="ECO:0000313" key="1">
    <source>
        <dbReference type="EMBL" id="KAF1960010.1"/>
    </source>
</evidence>
<dbReference type="EMBL" id="ML976983">
    <property type="protein sequence ID" value="KAF1960010.1"/>
    <property type="molecule type" value="Genomic_DNA"/>
</dbReference>
<reference evidence="1" key="1">
    <citation type="journal article" date="2020" name="Stud. Mycol.">
        <title>101 Dothideomycetes genomes: a test case for predicting lifestyles and emergence of pathogens.</title>
        <authorList>
            <person name="Haridas S."/>
            <person name="Albert R."/>
            <person name="Binder M."/>
            <person name="Bloem J."/>
            <person name="Labutti K."/>
            <person name="Salamov A."/>
            <person name="Andreopoulos B."/>
            <person name="Baker S."/>
            <person name="Barry K."/>
            <person name="Bills G."/>
            <person name="Bluhm B."/>
            <person name="Cannon C."/>
            <person name="Castanera R."/>
            <person name="Culley D."/>
            <person name="Daum C."/>
            <person name="Ezra D."/>
            <person name="Gonzalez J."/>
            <person name="Henrissat B."/>
            <person name="Kuo A."/>
            <person name="Liang C."/>
            <person name="Lipzen A."/>
            <person name="Lutzoni F."/>
            <person name="Magnuson J."/>
            <person name="Mondo S."/>
            <person name="Nolan M."/>
            <person name="Ohm R."/>
            <person name="Pangilinan J."/>
            <person name="Park H.-J."/>
            <person name="Ramirez L."/>
            <person name="Alfaro M."/>
            <person name="Sun H."/>
            <person name="Tritt A."/>
            <person name="Yoshinaga Y."/>
            <person name="Zwiers L.-H."/>
            <person name="Turgeon B."/>
            <person name="Goodwin S."/>
            <person name="Spatafora J."/>
            <person name="Crous P."/>
            <person name="Grigoriev I."/>
        </authorList>
    </citation>
    <scope>NUCLEOTIDE SEQUENCE</scope>
    <source>
        <strain evidence="1">CBS 675.92</strain>
    </source>
</reference>
<evidence type="ECO:0000313" key="2">
    <source>
        <dbReference type="Proteomes" id="UP000800035"/>
    </source>
</evidence>
<name>A0A6A5U6R0_9PLEO</name>
<proteinExistence type="predicted"/>